<accession>A0A1X7MZ20</accession>
<dbReference type="GO" id="GO:0022869">
    <property type="term" value="F:protein-N(PI)-phosphohistidine-lactose phosphotransferase system transporter activity"/>
    <property type="evidence" value="ECO:0007669"/>
    <property type="project" value="InterPro"/>
</dbReference>
<evidence type="ECO:0000313" key="21">
    <source>
        <dbReference type="Proteomes" id="UP000193435"/>
    </source>
</evidence>
<dbReference type="RefSeq" id="WP_085559331.1">
    <property type="nucleotide sequence ID" value="NZ_FOAH01000001.1"/>
</dbReference>
<feature type="modified residue" description="Phosphocysteine; by EIIA" evidence="16">
    <location>
        <position position="460"/>
    </location>
</feature>
<dbReference type="PANTHER" id="PTHR33989">
    <property type="match status" value="1"/>
</dbReference>
<feature type="transmembrane region" description="Helical" evidence="17">
    <location>
        <begin position="70"/>
        <end position="90"/>
    </location>
</feature>
<dbReference type="Proteomes" id="UP000193435">
    <property type="component" value="Unassembled WGS sequence"/>
</dbReference>
<dbReference type="InterPro" id="IPR013012">
    <property type="entry name" value="PTS_EIIB_3"/>
</dbReference>
<dbReference type="InterPro" id="IPR036095">
    <property type="entry name" value="PTS_EIIB-like_sf"/>
</dbReference>
<keyword evidence="12 17" id="KW-1133">Transmembrane helix</keyword>
<reference evidence="20 21" key="1">
    <citation type="submission" date="2017-04" db="EMBL/GenBank/DDBJ databases">
        <authorList>
            <person name="Afonso C.L."/>
            <person name="Miller P.J."/>
            <person name="Scott M.A."/>
            <person name="Spackman E."/>
            <person name="Goraichik I."/>
            <person name="Dimitrov K.M."/>
            <person name="Suarez D.L."/>
            <person name="Swayne D.E."/>
        </authorList>
    </citation>
    <scope>NUCLEOTIDE SEQUENCE [LARGE SCALE GENOMIC DNA]</scope>
    <source>
        <strain evidence="20 21">LMG26642</strain>
    </source>
</reference>
<comment type="catalytic activity">
    <reaction evidence="15">
        <text>lactose(out) + N(pros)-phospho-L-histidyl-[protein] = lactose 6-phosphate(in) + L-histidyl-[protein]</text>
        <dbReference type="Rhea" id="RHEA:42400"/>
        <dbReference type="Rhea" id="RHEA-COMP:9745"/>
        <dbReference type="Rhea" id="RHEA-COMP:9746"/>
        <dbReference type="ChEBI" id="CHEBI:17716"/>
        <dbReference type="ChEBI" id="CHEBI:29979"/>
        <dbReference type="ChEBI" id="CHEBI:64837"/>
        <dbReference type="ChEBI" id="CHEBI:79080"/>
        <dbReference type="EC" id="2.7.1.207"/>
    </reaction>
</comment>
<dbReference type="InterPro" id="IPR003352">
    <property type="entry name" value="PTS_EIIC"/>
</dbReference>
<dbReference type="STRING" id="1073423.SAMN04488700_1145"/>
<dbReference type="EC" id="2.7.1.207" evidence="2"/>
<evidence type="ECO:0000259" key="18">
    <source>
        <dbReference type="PROSITE" id="PS51100"/>
    </source>
</evidence>
<evidence type="ECO:0000256" key="3">
    <source>
        <dbReference type="ARBA" id="ARBA00020834"/>
    </source>
</evidence>
<keyword evidence="5" id="KW-1003">Cell membrane</keyword>
<dbReference type="GO" id="GO:0005886">
    <property type="term" value="C:plasma membrane"/>
    <property type="evidence" value="ECO:0007669"/>
    <property type="project" value="UniProtKB-SubCell"/>
</dbReference>
<dbReference type="InterPro" id="IPR003501">
    <property type="entry name" value="PTS_EIIB_2/3"/>
</dbReference>
<evidence type="ECO:0000256" key="7">
    <source>
        <dbReference type="ARBA" id="ARBA00022597"/>
    </source>
</evidence>
<evidence type="ECO:0000256" key="1">
    <source>
        <dbReference type="ARBA" id="ARBA00004651"/>
    </source>
</evidence>
<evidence type="ECO:0000256" key="11">
    <source>
        <dbReference type="ARBA" id="ARBA00022777"/>
    </source>
</evidence>
<evidence type="ECO:0000256" key="5">
    <source>
        <dbReference type="ARBA" id="ARBA00022475"/>
    </source>
</evidence>
<dbReference type="CDD" id="cd05565">
    <property type="entry name" value="PTS_IIB_lactose"/>
    <property type="match status" value="1"/>
</dbReference>
<dbReference type="OrthoDB" id="1641940at2"/>
<evidence type="ECO:0000256" key="12">
    <source>
        <dbReference type="ARBA" id="ARBA00022989"/>
    </source>
</evidence>
<dbReference type="GO" id="GO:1901264">
    <property type="term" value="P:carbohydrate derivative transport"/>
    <property type="evidence" value="ECO:0007669"/>
    <property type="project" value="TreeGrafter"/>
</dbReference>
<feature type="domain" description="PTS EIIC type-3" evidence="19">
    <location>
        <begin position="7"/>
        <end position="408"/>
    </location>
</feature>
<evidence type="ECO:0000256" key="9">
    <source>
        <dbReference type="ARBA" id="ARBA00022683"/>
    </source>
</evidence>
<dbReference type="Pfam" id="PF02302">
    <property type="entry name" value="PTS_IIB"/>
    <property type="match status" value="1"/>
</dbReference>
<sequence length="558" mass="61328">MNRLVAQIEKMKPFFEKVSRNKYLRAVRDGFIAAMPVVLFSSLFLLIAYVPNIFGFYWSTSVEALLVKPYNYSMGLLGLLVAGTTAKSLADSFNRDLPKTKQINNISTMLAAIVGFLLLSSDPIDGGFASNYMGTTGLLSAFISAFIVVNVYNQCIKRNITVKMPSEVPPNIAQTFTDLIPFSVSILSFWIIDFIVRYVTGANFAQGVIELFQPLFTAADGYMGLALIYGAISFFWFIGIHGPSIVEPAVAAILYANIDSNLRLMQAGEHANNVLTTSTQYFIATLGGTGATLVVPLMFMFMAKAKQNRAIGKASFIPTLFGVNEPILFGAPLVLNPVFFIPFIAAPIANVWVFKIFVDLFNMDSFLYTLPWTTPAPIGMILGTGFAPLAFILAILLPAMDVLIYYPFFKVYDKQMVEKELAYEEEDNAVVVVDSIELNEPLVATISDSNFEEKNVLVLCAGGGTSGLLANALAKGAKERNLPLYTAAGSYGAHYDIMKEYDLIVLAPQVASNYEDIKKDTDRLGIKLVKTEGAEYISLTRDPEKALKYVLDVLKIKE</sequence>
<feature type="transmembrane region" description="Helical" evidence="17">
    <location>
        <begin position="222"/>
        <end position="240"/>
    </location>
</feature>
<comment type="subcellular location">
    <subcellularLocation>
        <location evidence="1">Cell membrane</location>
        <topology evidence="1">Multi-pass membrane protein</topology>
    </subcellularLocation>
</comment>
<evidence type="ECO:0000313" key="20">
    <source>
        <dbReference type="EMBL" id="SMH30139.1"/>
    </source>
</evidence>
<dbReference type="Pfam" id="PF02378">
    <property type="entry name" value="PTS_EIIC"/>
    <property type="match status" value="1"/>
</dbReference>
<evidence type="ECO:0000256" key="2">
    <source>
        <dbReference type="ARBA" id="ARBA00012802"/>
    </source>
</evidence>
<evidence type="ECO:0000256" key="4">
    <source>
        <dbReference type="ARBA" id="ARBA00022448"/>
    </source>
</evidence>
<evidence type="ECO:0000256" key="15">
    <source>
        <dbReference type="ARBA" id="ARBA00048444"/>
    </source>
</evidence>
<name>A0A1X7MZ20_9LACT</name>
<keyword evidence="8" id="KW-0808">Transferase</keyword>
<dbReference type="AlphaFoldDB" id="A0A1X7MZ20"/>
<keyword evidence="10 17" id="KW-0812">Transmembrane</keyword>
<feature type="domain" description="PTS EIIB type-3" evidence="18">
    <location>
        <begin position="453"/>
        <end position="556"/>
    </location>
</feature>
<feature type="transmembrane region" description="Helical" evidence="17">
    <location>
        <begin position="102"/>
        <end position="120"/>
    </location>
</feature>
<keyword evidence="4" id="KW-0813">Transport</keyword>
<evidence type="ECO:0000256" key="8">
    <source>
        <dbReference type="ARBA" id="ARBA00022679"/>
    </source>
</evidence>
<dbReference type="Gene3D" id="3.40.50.2300">
    <property type="match status" value="1"/>
</dbReference>
<evidence type="ECO:0000256" key="13">
    <source>
        <dbReference type="ARBA" id="ARBA00023136"/>
    </source>
</evidence>
<evidence type="ECO:0000256" key="10">
    <source>
        <dbReference type="ARBA" id="ARBA00022692"/>
    </source>
</evidence>
<dbReference type="PROSITE" id="PS51105">
    <property type="entry name" value="PTS_EIIC_TYPE_3"/>
    <property type="match status" value="1"/>
</dbReference>
<keyword evidence="11" id="KW-0418">Kinase</keyword>
<keyword evidence="7" id="KW-0762">Sugar transport</keyword>
<dbReference type="InterPro" id="IPR041713">
    <property type="entry name" value="PTS_IIB"/>
</dbReference>
<organism evidence="20 21">
    <name type="scientific">Carnobacterium iners</name>
    <dbReference type="NCBI Taxonomy" id="1073423"/>
    <lineage>
        <taxon>Bacteria</taxon>
        <taxon>Bacillati</taxon>
        <taxon>Bacillota</taxon>
        <taxon>Bacilli</taxon>
        <taxon>Lactobacillales</taxon>
        <taxon>Carnobacteriaceae</taxon>
        <taxon>Carnobacterium</taxon>
    </lineage>
</organism>
<evidence type="ECO:0000259" key="19">
    <source>
        <dbReference type="PROSITE" id="PS51105"/>
    </source>
</evidence>
<feature type="transmembrane region" description="Helical" evidence="17">
    <location>
        <begin position="132"/>
        <end position="153"/>
    </location>
</feature>
<evidence type="ECO:0000256" key="16">
    <source>
        <dbReference type="PROSITE-ProRule" id="PRU00423"/>
    </source>
</evidence>
<protein>
    <recommendedName>
        <fullName evidence="3">PTS system lactose-specific EIICB component</fullName>
        <ecNumber evidence="2">2.7.1.207</ecNumber>
    </recommendedName>
    <alternativeName>
        <fullName evidence="14">EIICB-Lac</fullName>
    </alternativeName>
</protein>
<keyword evidence="13 17" id="KW-0472">Membrane</keyword>
<dbReference type="NCBIfam" id="TIGR00410">
    <property type="entry name" value="lacE"/>
    <property type="match status" value="1"/>
</dbReference>
<dbReference type="PANTHER" id="PTHR33989:SF8">
    <property type="entry name" value="PERMEASE IIC COMPONENT"/>
    <property type="match status" value="1"/>
</dbReference>
<dbReference type="InterPro" id="IPR004801">
    <property type="entry name" value="LacE"/>
</dbReference>
<keyword evidence="21" id="KW-1185">Reference proteome</keyword>
<feature type="transmembrane region" description="Helical" evidence="17">
    <location>
        <begin position="30"/>
        <end position="50"/>
    </location>
</feature>
<feature type="transmembrane region" description="Helical" evidence="17">
    <location>
        <begin position="378"/>
        <end position="406"/>
    </location>
</feature>
<feature type="transmembrane region" description="Helical" evidence="17">
    <location>
        <begin position="281"/>
        <end position="303"/>
    </location>
</feature>
<dbReference type="NCBIfam" id="TIGR00394">
    <property type="entry name" value="lac_pts_IIC"/>
    <property type="match status" value="1"/>
</dbReference>
<evidence type="ECO:0000256" key="17">
    <source>
        <dbReference type="SAM" id="Phobius"/>
    </source>
</evidence>
<dbReference type="InterPro" id="IPR051088">
    <property type="entry name" value="PTS_Sugar-EIIC/EIIB"/>
</dbReference>
<dbReference type="PROSITE" id="PS51100">
    <property type="entry name" value="PTS_EIIB_TYPE_3"/>
    <property type="match status" value="1"/>
</dbReference>
<keyword evidence="6" id="KW-0597">Phosphoprotein</keyword>
<dbReference type="InterPro" id="IPR004501">
    <property type="entry name" value="PTS_EIIC_3"/>
</dbReference>
<dbReference type="SUPFAM" id="SSF52794">
    <property type="entry name" value="PTS system IIB component-like"/>
    <property type="match status" value="1"/>
</dbReference>
<dbReference type="NCBIfam" id="TIGR00853">
    <property type="entry name" value="pts-lac"/>
    <property type="match status" value="1"/>
</dbReference>
<feature type="transmembrane region" description="Helical" evidence="17">
    <location>
        <begin position="338"/>
        <end position="358"/>
    </location>
</feature>
<proteinExistence type="predicted"/>
<evidence type="ECO:0000256" key="14">
    <source>
        <dbReference type="ARBA" id="ARBA00029639"/>
    </source>
</evidence>
<dbReference type="GO" id="GO:0016301">
    <property type="term" value="F:kinase activity"/>
    <property type="evidence" value="ECO:0007669"/>
    <property type="project" value="UniProtKB-KW"/>
</dbReference>
<evidence type="ECO:0000256" key="6">
    <source>
        <dbReference type="ARBA" id="ARBA00022553"/>
    </source>
</evidence>
<gene>
    <name evidence="20" type="ORF">SAMN04488700_1145</name>
</gene>
<dbReference type="EMBL" id="FXBJ01000002">
    <property type="protein sequence ID" value="SMH30139.1"/>
    <property type="molecule type" value="Genomic_DNA"/>
</dbReference>
<keyword evidence="9" id="KW-0598">Phosphotransferase system</keyword>
<dbReference type="GO" id="GO:0009401">
    <property type="term" value="P:phosphoenolpyruvate-dependent sugar phosphotransferase system"/>
    <property type="evidence" value="ECO:0007669"/>
    <property type="project" value="UniProtKB-KW"/>
</dbReference>